<dbReference type="KEGG" id="tpro:Ga0080559_TMP3678"/>
<evidence type="ECO:0000313" key="4">
    <source>
        <dbReference type="EMBL" id="APX24474.1"/>
    </source>
</evidence>
<protein>
    <submittedName>
        <fullName evidence="4">Acetylornithine deacetylase</fullName>
        <ecNumber evidence="4">3.5.1.16</ecNumber>
    </submittedName>
</protein>
<dbReference type="InterPro" id="IPR011650">
    <property type="entry name" value="Peptidase_M20_dimer"/>
</dbReference>
<dbReference type="OrthoDB" id="9809784at2"/>
<dbReference type="Gene3D" id="3.30.70.360">
    <property type="match status" value="1"/>
</dbReference>
<dbReference type="Proteomes" id="UP000186559">
    <property type="component" value="Chromosome"/>
</dbReference>
<dbReference type="STRING" id="1229727.Ga0080559_TMP3678"/>
<reference evidence="4 5" key="1">
    <citation type="submission" date="2016-03" db="EMBL/GenBank/DDBJ databases">
        <title>Deep-sea bacteria in the southern Pacific.</title>
        <authorList>
            <person name="Tang K."/>
        </authorList>
    </citation>
    <scope>NUCLEOTIDE SEQUENCE [LARGE SCALE GENOMIC DNA]</scope>
    <source>
        <strain evidence="4 5">JLT2016</strain>
    </source>
</reference>
<dbReference type="SUPFAM" id="SSF55031">
    <property type="entry name" value="Bacterial exopeptidase dimerisation domain"/>
    <property type="match status" value="1"/>
</dbReference>
<dbReference type="GO" id="GO:0008777">
    <property type="term" value="F:acetylornithine deacetylase activity"/>
    <property type="evidence" value="ECO:0007669"/>
    <property type="project" value="UniProtKB-EC"/>
</dbReference>
<evidence type="ECO:0000256" key="1">
    <source>
        <dbReference type="ARBA" id="ARBA00022723"/>
    </source>
</evidence>
<evidence type="ECO:0000313" key="5">
    <source>
        <dbReference type="Proteomes" id="UP000186559"/>
    </source>
</evidence>
<dbReference type="EC" id="3.5.1.16" evidence="4"/>
<proteinExistence type="predicted"/>
<dbReference type="InterPro" id="IPR036264">
    <property type="entry name" value="Bact_exopeptidase_dim_dom"/>
</dbReference>
<name>A0A1U7D8H5_9RHOB</name>
<organism evidence="4 5">
    <name type="scientific">Salipiger profundus</name>
    <dbReference type="NCBI Taxonomy" id="1229727"/>
    <lineage>
        <taxon>Bacteria</taxon>
        <taxon>Pseudomonadati</taxon>
        <taxon>Pseudomonadota</taxon>
        <taxon>Alphaproteobacteria</taxon>
        <taxon>Rhodobacterales</taxon>
        <taxon>Roseobacteraceae</taxon>
        <taxon>Salipiger</taxon>
    </lineage>
</organism>
<dbReference type="Pfam" id="PF01546">
    <property type="entry name" value="Peptidase_M20"/>
    <property type="match status" value="1"/>
</dbReference>
<dbReference type="AlphaFoldDB" id="A0A1U7D8H5"/>
<feature type="domain" description="Peptidase M20 dimerisation" evidence="3">
    <location>
        <begin position="181"/>
        <end position="291"/>
    </location>
</feature>
<keyword evidence="5" id="KW-1185">Reference proteome</keyword>
<dbReference type="Pfam" id="PF07687">
    <property type="entry name" value="M20_dimer"/>
    <property type="match status" value="1"/>
</dbReference>
<dbReference type="InterPro" id="IPR002933">
    <property type="entry name" value="Peptidase_M20"/>
</dbReference>
<dbReference type="InterPro" id="IPR050072">
    <property type="entry name" value="Peptidase_M20A"/>
</dbReference>
<keyword evidence="1" id="KW-0479">Metal-binding</keyword>
<dbReference type="GO" id="GO:0046872">
    <property type="term" value="F:metal ion binding"/>
    <property type="evidence" value="ECO:0007669"/>
    <property type="project" value="UniProtKB-KW"/>
</dbReference>
<keyword evidence="2 4" id="KW-0378">Hydrolase</keyword>
<dbReference type="PANTHER" id="PTHR43808">
    <property type="entry name" value="ACETYLORNITHINE DEACETYLASE"/>
    <property type="match status" value="1"/>
</dbReference>
<dbReference type="RefSeq" id="WP_076624319.1">
    <property type="nucleotide sequence ID" value="NZ_BMEW01000008.1"/>
</dbReference>
<evidence type="ECO:0000259" key="3">
    <source>
        <dbReference type="Pfam" id="PF07687"/>
    </source>
</evidence>
<evidence type="ECO:0000256" key="2">
    <source>
        <dbReference type="ARBA" id="ARBA00022801"/>
    </source>
</evidence>
<dbReference type="SUPFAM" id="SSF53187">
    <property type="entry name" value="Zn-dependent exopeptidases"/>
    <property type="match status" value="1"/>
</dbReference>
<accession>A0A1U7D8H5</accession>
<dbReference type="EMBL" id="CP014796">
    <property type="protein sequence ID" value="APX24474.1"/>
    <property type="molecule type" value="Genomic_DNA"/>
</dbReference>
<sequence length="408" mass="43944">MTPENLIASVDEEACLARLADMVQHKSYSETEGERKLAEHMHGILEGLGLEAMLQPVEGERVNAIGTLRGTGGGKSLLFNGHLDTNPVTTGWTVDPWGGVIDDEFIYGIGVSNMKSGDAAYLCAVETILKAGLKPKGDVILSFVIGELQGGIGTVRMIEQGVTADYFVNSEPTDIQALCLHSGAFSYQIELTGDTRHVSKRGEACDALAAAAALVPRINNMTFSGAATDDHKAVNRGHVGVVRAGLGDEFHEWRPPQVADRAKILGTCRYAPSQSVESVMEDMRTMLRALELEFPGLKWEIDSYDQRKNKPQMPPFEVPRDSDIVRAVNAAYETVRGLPQPTGPIAPACFFGTDAAHLSAAGIEGVVCGPGGEFNTMPDERVRKSQFIDCVKIYILTIAEICGLEPVA</sequence>
<dbReference type="Gene3D" id="3.40.630.10">
    <property type="entry name" value="Zn peptidases"/>
    <property type="match status" value="2"/>
</dbReference>
<gene>
    <name evidence="4" type="ORF">Ga0080559_TMP3678</name>
</gene>
<dbReference type="PANTHER" id="PTHR43808:SF25">
    <property type="entry name" value="PEPTIDASE M20 DIMERISATION DOMAIN-CONTAINING PROTEIN"/>
    <property type="match status" value="1"/>
</dbReference>